<sequence>MEKVTLTVKGMNCEHCVNKVETALQNQNGVAKVKVNLKKGIAKVKYDETLQTIDRLISEVKAAGYEAEAVK</sequence>
<dbReference type="InterPro" id="IPR036163">
    <property type="entry name" value="HMA_dom_sf"/>
</dbReference>
<dbReference type="CDD" id="cd00371">
    <property type="entry name" value="HMA"/>
    <property type="match status" value="1"/>
</dbReference>
<keyword evidence="2" id="KW-0479">Metal-binding</keyword>
<name>A0A1R4K1W1_9LACT</name>
<evidence type="ECO:0000313" key="6">
    <source>
        <dbReference type="Proteomes" id="UP000195611"/>
    </source>
</evidence>
<dbReference type="PANTHER" id="PTHR46594">
    <property type="entry name" value="P-TYPE CATION-TRANSPORTING ATPASE"/>
    <property type="match status" value="1"/>
</dbReference>
<keyword evidence="3" id="KW-0186">Copper</keyword>
<dbReference type="PANTHER" id="PTHR46594:SF4">
    <property type="entry name" value="P-TYPE CATION-TRANSPORTING ATPASE"/>
    <property type="match status" value="1"/>
</dbReference>
<dbReference type="RefSeq" id="WP_087058988.1">
    <property type="nucleotide sequence ID" value="NZ_FUKW01000103.1"/>
</dbReference>
<feature type="domain" description="HMA" evidence="4">
    <location>
        <begin position="2"/>
        <end position="68"/>
    </location>
</feature>
<reference evidence="5 6" key="1">
    <citation type="submission" date="2017-02" db="EMBL/GenBank/DDBJ databases">
        <authorList>
            <person name="Peterson S.W."/>
        </authorList>
    </citation>
    <scope>NUCLEOTIDE SEQUENCE [LARGE SCALE GENOMIC DNA]</scope>
    <source>
        <strain evidence="5 6">42ea</strain>
    </source>
</reference>
<dbReference type="PROSITE" id="PS50846">
    <property type="entry name" value="HMA_2"/>
    <property type="match status" value="1"/>
</dbReference>
<evidence type="ECO:0000256" key="2">
    <source>
        <dbReference type="ARBA" id="ARBA00022723"/>
    </source>
</evidence>
<gene>
    <name evidence="5" type="ORF">FM115_07750</name>
</gene>
<dbReference type="AlphaFoldDB" id="A0A1R4K1W1"/>
<dbReference type="InterPro" id="IPR006121">
    <property type="entry name" value="HMA_dom"/>
</dbReference>
<evidence type="ECO:0000313" key="5">
    <source>
        <dbReference type="EMBL" id="SJN38192.1"/>
    </source>
</evidence>
<dbReference type="Proteomes" id="UP000195611">
    <property type="component" value="Unassembled WGS sequence"/>
</dbReference>
<evidence type="ECO:0000259" key="4">
    <source>
        <dbReference type="PROSITE" id="PS50846"/>
    </source>
</evidence>
<accession>A0A1R4K1W1</accession>
<dbReference type="InterPro" id="IPR017969">
    <property type="entry name" value="Heavy-metal-associated_CS"/>
</dbReference>
<protein>
    <recommendedName>
        <fullName evidence="1">Copper chaperone CopZ</fullName>
    </recommendedName>
</protein>
<dbReference type="EMBL" id="FUKW01000103">
    <property type="protein sequence ID" value="SJN38192.1"/>
    <property type="molecule type" value="Genomic_DNA"/>
</dbReference>
<dbReference type="Pfam" id="PF00403">
    <property type="entry name" value="HMA"/>
    <property type="match status" value="1"/>
</dbReference>
<proteinExistence type="predicted"/>
<dbReference type="SUPFAM" id="SSF55008">
    <property type="entry name" value="HMA, heavy metal-associated domain"/>
    <property type="match status" value="1"/>
</dbReference>
<dbReference type="PRINTS" id="PR00942">
    <property type="entry name" value="CUATPASEI"/>
</dbReference>
<dbReference type="GO" id="GO:0005507">
    <property type="term" value="F:copper ion binding"/>
    <property type="evidence" value="ECO:0007669"/>
    <property type="project" value="InterPro"/>
</dbReference>
<dbReference type="InterPro" id="IPR006122">
    <property type="entry name" value="HMA_Cu_ion-bd"/>
</dbReference>
<dbReference type="NCBIfam" id="TIGR00003">
    <property type="entry name" value="copper ion binding protein"/>
    <property type="match status" value="1"/>
</dbReference>
<dbReference type="FunFam" id="3.30.70.100:FF:000001">
    <property type="entry name" value="ATPase copper transporting beta"/>
    <property type="match status" value="1"/>
</dbReference>
<evidence type="ECO:0000256" key="1">
    <source>
        <dbReference type="ARBA" id="ARBA00015313"/>
    </source>
</evidence>
<dbReference type="PROSITE" id="PS01047">
    <property type="entry name" value="HMA_1"/>
    <property type="match status" value="1"/>
</dbReference>
<organism evidence="5 6">
    <name type="scientific">Marinilactibacillus psychrotolerans 42ea</name>
    <dbReference type="NCBI Taxonomy" id="1255609"/>
    <lineage>
        <taxon>Bacteria</taxon>
        <taxon>Bacillati</taxon>
        <taxon>Bacillota</taxon>
        <taxon>Bacilli</taxon>
        <taxon>Lactobacillales</taxon>
        <taxon>Carnobacteriaceae</taxon>
        <taxon>Marinilactibacillus</taxon>
    </lineage>
</organism>
<dbReference type="Gene3D" id="3.30.70.100">
    <property type="match status" value="1"/>
</dbReference>
<evidence type="ECO:0000256" key="3">
    <source>
        <dbReference type="ARBA" id="ARBA00023008"/>
    </source>
</evidence>